<protein>
    <recommendedName>
        <fullName evidence="2">Ysc84 actin-binding domain-containing protein</fullName>
    </recommendedName>
</protein>
<feature type="domain" description="Ysc84 actin-binding" evidence="2">
    <location>
        <begin position="107"/>
        <end position="229"/>
    </location>
</feature>
<dbReference type="Pfam" id="PF04366">
    <property type="entry name" value="Ysc84"/>
    <property type="match status" value="1"/>
</dbReference>
<accession>A0A6L8W3W8</accession>
<dbReference type="InterPro" id="IPR006311">
    <property type="entry name" value="TAT_signal"/>
</dbReference>
<evidence type="ECO:0000259" key="2">
    <source>
        <dbReference type="Pfam" id="PF04366"/>
    </source>
</evidence>
<proteinExistence type="predicted"/>
<dbReference type="PANTHER" id="PTHR15629">
    <property type="entry name" value="SH3YL1 PROTEIN"/>
    <property type="match status" value="1"/>
</dbReference>
<dbReference type="InterPro" id="IPR051702">
    <property type="entry name" value="SH3_domain_YSC84-like"/>
</dbReference>
<comment type="caution">
    <text evidence="3">The sequence shown here is derived from an EMBL/GenBank/DDBJ whole genome shotgun (WGS) entry which is preliminary data.</text>
</comment>
<dbReference type="InterPro" id="IPR007461">
    <property type="entry name" value="Ysc84_actin-binding"/>
</dbReference>
<dbReference type="AlphaFoldDB" id="A0A6L8W3W8"/>
<dbReference type="Proteomes" id="UP000476030">
    <property type="component" value="Unassembled WGS sequence"/>
</dbReference>
<gene>
    <name evidence="3" type="ORF">GQE98_03840</name>
</gene>
<feature type="signal peptide" evidence="1">
    <location>
        <begin position="1"/>
        <end position="29"/>
    </location>
</feature>
<dbReference type="CDD" id="cd11524">
    <property type="entry name" value="SYLF"/>
    <property type="match status" value="1"/>
</dbReference>
<evidence type="ECO:0000313" key="3">
    <source>
        <dbReference type="EMBL" id="MZR29761.1"/>
    </source>
</evidence>
<reference evidence="3 4" key="1">
    <citation type="submission" date="2019-12" db="EMBL/GenBank/DDBJ databases">
        <title>Snethiella sp. nov. sp. isolated from sea sand.</title>
        <authorList>
            <person name="Kim J."/>
            <person name="Jeong S.E."/>
            <person name="Jung H.S."/>
            <person name="Jeon C.O."/>
        </authorList>
    </citation>
    <scope>NUCLEOTIDE SEQUENCE [LARGE SCALE GENOMIC DNA]</scope>
    <source>
        <strain evidence="3 4">DP05</strain>
    </source>
</reference>
<dbReference type="EMBL" id="WTUW01000001">
    <property type="protein sequence ID" value="MZR29761.1"/>
    <property type="molecule type" value="Genomic_DNA"/>
</dbReference>
<dbReference type="RefSeq" id="WP_161314259.1">
    <property type="nucleotide sequence ID" value="NZ_WTUW01000001.1"/>
</dbReference>
<sequence>MTFKSSRRKFLSLISAGALLLGSGNLAVAGEAEDQLVEKAKFTITDIAARSEMDQFRKLLAVAKGVVVFPQVLKAGFFLGGAGGSGVLLGKNDAGGWSSPAFYRMGQGSIGLQFGAQVNELVLVVMTEKGLQAIINNQVKLGGDLSAAVGPMGTTLGASTTTNMKVDVFSFAISKGLFIGASVEGSVLSSNMDSNSSYYGKPVTSQQIVIERAVTNAQADGLRAALNSAELK</sequence>
<feature type="chain" id="PRO_5026674057" description="Ysc84 actin-binding domain-containing protein" evidence="1">
    <location>
        <begin position="30"/>
        <end position="232"/>
    </location>
</feature>
<keyword evidence="1" id="KW-0732">Signal</keyword>
<evidence type="ECO:0000256" key="1">
    <source>
        <dbReference type="SAM" id="SignalP"/>
    </source>
</evidence>
<organism evidence="3 4">
    <name type="scientific">Sneathiella litorea</name>
    <dbReference type="NCBI Taxonomy" id="2606216"/>
    <lineage>
        <taxon>Bacteria</taxon>
        <taxon>Pseudomonadati</taxon>
        <taxon>Pseudomonadota</taxon>
        <taxon>Alphaproteobacteria</taxon>
        <taxon>Sneathiellales</taxon>
        <taxon>Sneathiellaceae</taxon>
        <taxon>Sneathiella</taxon>
    </lineage>
</organism>
<name>A0A6L8W3W8_9PROT</name>
<dbReference type="PROSITE" id="PS51318">
    <property type="entry name" value="TAT"/>
    <property type="match status" value="1"/>
</dbReference>
<dbReference type="PANTHER" id="PTHR15629:SF2">
    <property type="entry name" value="SH3 DOMAIN-CONTAINING YSC84-LIKE PROTEIN 1"/>
    <property type="match status" value="1"/>
</dbReference>
<keyword evidence="4" id="KW-1185">Reference proteome</keyword>
<dbReference type="GO" id="GO:0035091">
    <property type="term" value="F:phosphatidylinositol binding"/>
    <property type="evidence" value="ECO:0007669"/>
    <property type="project" value="TreeGrafter"/>
</dbReference>
<evidence type="ECO:0000313" key="4">
    <source>
        <dbReference type="Proteomes" id="UP000476030"/>
    </source>
</evidence>